<dbReference type="Proteomes" id="UP000009168">
    <property type="component" value="Unassembled WGS sequence"/>
</dbReference>
<dbReference type="KEGG" id="tet:TTHERM_000443078"/>
<accession>W7X9I9</accession>
<dbReference type="InParanoid" id="W7X9I9"/>
<dbReference type="EMBL" id="GG662665">
    <property type="protein sequence ID" value="EWS74017.1"/>
    <property type="molecule type" value="Genomic_DNA"/>
</dbReference>
<sequence length="110" mass="13325">MESSFNYDRLTHKLSRLYKQTKGNVGKLSTFYSLCQYWEIAKECITYYCECRRKKKLSQNEFKDLIEQIENDSLINMNNIQQKKQPYFKNLATQTIKNYLEELIYLQNIN</sequence>
<dbReference type="AlphaFoldDB" id="W7X9I9"/>
<keyword evidence="2" id="KW-1185">Reference proteome</keyword>
<protein>
    <submittedName>
        <fullName evidence="1">Uncharacterized protein</fullName>
    </submittedName>
</protein>
<dbReference type="RefSeq" id="XP_012653479.1">
    <property type="nucleotide sequence ID" value="XM_012798025.1"/>
</dbReference>
<reference evidence="2" key="1">
    <citation type="journal article" date="2006" name="PLoS Biol.">
        <title>Macronuclear genome sequence of the ciliate Tetrahymena thermophila, a model eukaryote.</title>
        <authorList>
            <person name="Eisen J.A."/>
            <person name="Coyne R.S."/>
            <person name="Wu M."/>
            <person name="Wu D."/>
            <person name="Thiagarajan M."/>
            <person name="Wortman J.R."/>
            <person name="Badger J.H."/>
            <person name="Ren Q."/>
            <person name="Amedeo P."/>
            <person name="Jones K.M."/>
            <person name="Tallon L.J."/>
            <person name="Delcher A.L."/>
            <person name="Salzberg S.L."/>
            <person name="Silva J.C."/>
            <person name="Haas B.J."/>
            <person name="Majoros W.H."/>
            <person name="Farzad M."/>
            <person name="Carlton J.M."/>
            <person name="Smith R.K. Jr."/>
            <person name="Garg J."/>
            <person name="Pearlman R.E."/>
            <person name="Karrer K.M."/>
            <person name="Sun L."/>
            <person name="Manning G."/>
            <person name="Elde N.C."/>
            <person name="Turkewitz A.P."/>
            <person name="Asai D.J."/>
            <person name="Wilkes D.E."/>
            <person name="Wang Y."/>
            <person name="Cai H."/>
            <person name="Collins K."/>
            <person name="Stewart B.A."/>
            <person name="Lee S.R."/>
            <person name="Wilamowska K."/>
            <person name="Weinberg Z."/>
            <person name="Ruzzo W.L."/>
            <person name="Wloga D."/>
            <person name="Gaertig J."/>
            <person name="Frankel J."/>
            <person name="Tsao C.-C."/>
            <person name="Gorovsky M.A."/>
            <person name="Keeling P.J."/>
            <person name="Waller R.F."/>
            <person name="Patron N.J."/>
            <person name="Cherry J.M."/>
            <person name="Stover N.A."/>
            <person name="Krieger C.J."/>
            <person name="del Toro C."/>
            <person name="Ryder H.F."/>
            <person name="Williamson S.C."/>
            <person name="Barbeau R.A."/>
            <person name="Hamilton E.P."/>
            <person name="Orias E."/>
        </authorList>
    </citation>
    <scope>NUCLEOTIDE SEQUENCE [LARGE SCALE GENOMIC DNA]</scope>
    <source>
        <strain evidence="2">SB210</strain>
    </source>
</reference>
<dbReference type="GeneID" id="24439006"/>
<evidence type="ECO:0000313" key="1">
    <source>
        <dbReference type="EMBL" id="EWS74017.1"/>
    </source>
</evidence>
<evidence type="ECO:0000313" key="2">
    <source>
        <dbReference type="Proteomes" id="UP000009168"/>
    </source>
</evidence>
<name>W7X9I9_TETTS</name>
<gene>
    <name evidence="1" type="ORF">TTHERM_000443078</name>
</gene>
<proteinExistence type="predicted"/>
<organism evidence="1 2">
    <name type="scientific">Tetrahymena thermophila (strain SB210)</name>
    <dbReference type="NCBI Taxonomy" id="312017"/>
    <lineage>
        <taxon>Eukaryota</taxon>
        <taxon>Sar</taxon>
        <taxon>Alveolata</taxon>
        <taxon>Ciliophora</taxon>
        <taxon>Intramacronucleata</taxon>
        <taxon>Oligohymenophorea</taxon>
        <taxon>Hymenostomatida</taxon>
        <taxon>Tetrahymenina</taxon>
        <taxon>Tetrahymenidae</taxon>
        <taxon>Tetrahymena</taxon>
    </lineage>
</organism>